<dbReference type="Pfam" id="PF01844">
    <property type="entry name" value="HNH"/>
    <property type="match status" value="1"/>
</dbReference>
<dbReference type="InterPro" id="IPR002711">
    <property type="entry name" value="HNH"/>
</dbReference>
<protein>
    <submittedName>
        <fullName evidence="3">HNH endonuclease</fullName>
    </submittedName>
</protein>
<dbReference type="SMART" id="SM00507">
    <property type="entry name" value="HNHc"/>
    <property type="match status" value="1"/>
</dbReference>
<dbReference type="CDD" id="cd00085">
    <property type="entry name" value="HNHc"/>
    <property type="match status" value="1"/>
</dbReference>
<keyword evidence="3" id="KW-0540">Nuclease</keyword>
<gene>
    <name evidence="4" type="ORF">AWB98_01235</name>
    <name evidence="3" type="ORF">BN970_01351</name>
</gene>
<evidence type="ECO:0000313" key="6">
    <source>
        <dbReference type="Proteomes" id="UP000193811"/>
    </source>
</evidence>
<dbReference type="AlphaFoldDB" id="A0A0U1D4U0"/>
<feature type="region of interest" description="Disordered" evidence="1">
    <location>
        <begin position="82"/>
        <end position="106"/>
    </location>
</feature>
<dbReference type="EMBL" id="LQOP01000034">
    <property type="protein sequence ID" value="ORV20951.1"/>
    <property type="molecule type" value="Genomic_DNA"/>
</dbReference>
<sequence>MAWQNGGAGSKIPAKVKRTVRHRQRNQCAVYDITVCTGQIDAIDHVINVKTLGLPRAETNTDLENLQGLCLPCHKKKTSAEAHAAKRAKRFRKPPIHPGLYIPTKE</sequence>
<dbReference type="GO" id="GO:0003676">
    <property type="term" value="F:nucleic acid binding"/>
    <property type="evidence" value="ECO:0007669"/>
    <property type="project" value="InterPro"/>
</dbReference>
<dbReference type="GO" id="GO:0004519">
    <property type="term" value="F:endonuclease activity"/>
    <property type="evidence" value="ECO:0007669"/>
    <property type="project" value="UniProtKB-KW"/>
</dbReference>
<feature type="domain" description="HNH nuclease" evidence="2">
    <location>
        <begin position="15"/>
        <end position="75"/>
    </location>
</feature>
<organism evidence="3 5">
    <name type="scientific">Mycolicibacterium conceptionense</name>
    <dbReference type="NCBI Taxonomy" id="451644"/>
    <lineage>
        <taxon>Bacteria</taxon>
        <taxon>Bacillati</taxon>
        <taxon>Actinomycetota</taxon>
        <taxon>Actinomycetes</taxon>
        <taxon>Mycobacteriales</taxon>
        <taxon>Mycobacteriaceae</taxon>
        <taxon>Mycolicibacterium</taxon>
    </lineage>
</organism>
<dbReference type="Proteomes" id="UP000193811">
    <property type="component" value="Unassembled WGS sequence"/>
</dbReference>
<reference evidence="4 6" key="2">
    <citation type="submission" date="2016-01" db="EMBL/GenBank/DDBJ databases">
        <title>The new phylogeny of the genus Mycobacterium.</title>
        <authorList>
            <person name="Tarcisio F."/>
            <person name="Conor M."/>
            <person name="Antonella G."/>
            <person name="Elisabetta G."/>
            <person name="Giulia F.S."/>
            <person name="Sara T."/>
            <person name="Anna F."/>
            <person name="Clotilde B."/>
            <person name="Roberto B."/>
            <person name="Veronica D.S."/>
            <person name="Fabio R."/>
            <person name="Monica P."/>
            <person name="Olivier J."/>
            <person name="Enrico T."/>
            <person name="Nicola S."/>
        </authorList>
    </citation>
    <scope>NUCLEOTIDE SEQUENCE [LARGE SCALE GENOMIC DNA]</scope>
    <source>
        <strain evidence="4 6">CCUG 50187</strain>
    </source>
</reference>
<dbReference type="InterPro" id="IPR003615">
    <property type="entry name" value="HNH_nuc"/>
</dbReference>
<feature type="compositionally biased region" description="Basic residues" evidence="1">
    <location>
        <begin position="85"/>
        <end position="95"/>
    </location>
</feature>
<name>A0A0U1D4U0_9MYCO</name>
<dbReference type="GeneID" id="44299584"/>
<dbReference type="Gene3D" id="1.10.30.50">
    <property type="match status" value="1"/>
</dbReference>
<accession>A0A0U1D4U0</accession>
<evidence type="ECO:0000313" key="5">
    <source>
        <dbReference type="Proteomes" id="UP000182227"/>
    </source>
</evidence>
<keyword evidence="3" id="KW-0378">Hydrolase</keyword>
<dbReference type="GO" id="GO:0008270">
    <property type="term" value="F:zinc ion binding"/>
    <property type="evidence" value="ECO:0007669"/>
    <property type="project" value="InterPro"/>
</dbReference>
<evidence type="ECO:0000313" key="4">
    <source>
        <dbReference type="EMBL" id="ORV20951.1"/>
    </source>
</evidence>
<dbReference type="Proteomes" id="UP000182227">
    <property type="component" value="Unassembled WGS sequence"/>
</dbReference>
<dbReference type="RefSeq" id="WP_085142575.1">
    <property type="nucleotide sequence ID" value="NZ_JACKVA010000035.1"/>
</dbReference>
<reference evidence="3 5" key="1">
    <citation type="submission" date="2015-03" db="EMBL/GenBank/DDBJ databases">
        <authorList>
            <person name="Murphy D."/>
        </authorList>
    </citation>
    <scope>NUCLEOTIDE SEQUENCE [LARGE SCALE GENOMIC DNA]</scope>
    <source>
        <strain evidence="3 5">D16</strain>
    </source>
</reference>
<proteinExistence type="predicted"/>
<dbReference type="EMBL" id="CTEF01000001">
    <property type="protein sequence ID" value="CQD07199.1"/>
    <property type="molecule type" value="Genomic_DNA"/>
</dbReference>
<evidence type="ECO:0000256" key="1">
    <source>
        <dbReference type="SAM" id="MobiDB-lite"/>
    </source>
</evidence>
<keyword evidence="6" id="KW-1185">Reference proteome</keyword>
<keyword evidence="3" id="KW-0255">Endonuclease</keyword>
<evidence type="ECO:0000313" key="3">
    <source>
        <dbReference type="EMBL" id="CQD07199.1"/>
    </source>
</evidence>
<evidence type="ECO:0000259" key="2">
    <source>
        <dbReference type="SMART" id="SM00507"/>
    </source>
</evidence>